<dbReference type="InterPro" id="IPR016161">
    <property type="entry name" value="Ald_DH/histidinol_DH"/>
</dbReference>
<dbReference type="Proteomes" id="UP001386955">
    <property type="component" value="Unassembled WGS sequence"/>
</dbReference>
<gene>
    <name evidence="3" type="ORF">VNO78_03664</name>
</gene>
<reference evidence="3 4" key="1">
    <citation type="submission" date="2024-01" db="EMBL/GenBank/DDBJ databases">
        <title>The genomes of 5 underutilized Papilionoideae crops provide insights into root nodulation and disease resistanc.</title>
        <authorList>
            <person name="Jiang F."/>
        </authorList>
    </citation>
    <scope>NUCLEOTIDE SEQUENCE [LARGE SCALE GENOMIC DNA]</scope>
    <source>
        <strain evidence="3">DUOXIRENSHENG_FW03</strain>
        <tissue evidence="3">Leaves</tissue>
    </source>
</reference>
<dbReference type="InterPro" id="IPR010061">
    <property type="entry name" value="MeMal-semiAld_DH"/>
</dbReference>
<sequence>MGSLIVCLVPGYESGNFIGPTIISDVTANMECYKEEIFGPVLLLMEADCLEEAINIINENKYGNGASIFTSSGVAARKFQTEIKAGQVGINVPFYDARSSLPLPRHYHR</sequence>
<proteinExistence type="inferred from homology"/>
<comment type="similarity">
    <text evidence="1">Belongs to the aldehyde dehydrogenase family.</text>
</comment>
<dbReference type="GO" id="GO:0004491">
    <property type="term" value="F:methylmalonate-semialdehyde dehydrogenase (acylating, NAD) activity"/>
    <property type="evidence" value="ECO:0007669"/>
    <property type="project" value="InterPro"/>
</dbReference>
<evidence type="ECO:0000256" key="1">
    <source>
        <dbReference type="ARBA" id="ARBA00009986"/>
    </source>
</evidence>
<dbReference type="InterPro" id="IPR016163">
    <property type="entry name" value="Ald_DH_C"/>
</dbReference>
<dbReference type="InterPro" id="IPR015590">
    <property type="entry name" value="Aldehyde_DH_dom"/>
</dbReference>
<feature type="domain" description="Aldehyde dehydrogenase" evidence="2">
    <location>
        <begin position="10"/>
        <end position="93"/>
    </location>
</feature>
<dbReference type="GO" id="GO:0006210">
    <property type="term" value="P:thymine catabolic process"/>
    <property type="evidence" value="ECO:0007669"/>
    <property type="project" value="TreeGrafter"/>
</dbReference>
<dbReference type="SUPFAM" id="SSF53720">
    <property type="entry name" value="ALDH-like"/>
    <property type="match status" value="1"/>
</dbReference>
<organism evidence="3 4">
    <name type="scientific">Psophocarpus tetragonolobus</name>
    <name type="common">Winged bean</name>
    <name type="synonym">Dolichos tetragonolobus</name>
    <dbReference type="NCBI Taxonomy" id="3891"/>
    <lineage>
        <taxon>Eukaryota</taxon>
        <taxon>Viridiplantae</taxon>
        <taxon>Streptophyta</taxon>
        <taxon>Embryophyta</taxon>
        <taxon>Tracheophyta</taxon>
        <taxon>Spermatophyta</taxon>
        <taxon>Magnoliopsida</taxon>
        <taxon>eudicotyledons</taxon>
        <taxon>Gunneridae</taxon>
        <taxon>Pentapetalae</taxon>
        <taxon>rosids</taxon>
        <taxon>fabids</taxon>
        <taxon>Fabales</taxon>
        <taxon>Fabaceae</taxon>
        <taxon>Papilionoideae</taxon>
        <taxon>50 kb inversion clade</taxon>
        <taxon>NPAAA clade</taxon>
        <taxon>indigoferoid/millettioid clade</taxon>
        <taxon>Phaseoleae</taxon>
        <taxon>Psophocarpus</taxon>
    </lineage>
</organism>
<name>A0AAN9XX54_PSOTE</name>
<dbReference type="GO" id="GO:0005739">
    <property type="term" value="C:mitochondrion"/>
    <property type="evidence" value="ECO:0007669"/>
    <property type="project" value="TreeGrafter"/>
</dbReference>
<comment type="caution">
    <text evidence="3">The sequence shown here is derived from an EMBL/GenBank/DDBJ whole genome shotgun (WGS) entry which is preliminary data.</text>
</comment>
<evidence type="ECO:0000313" key="3">
    <source>
        <dbReference type="EMBL" id="KAK7412214.1"/>
    </source>
</evidence>
<dbReference type="Gene3D" id="3.40.309.10">
    <property type="entry name" value="Aldehyde Dehydrogenase, Chain A, domain 2"/>
    <property type="match status" value="1"/>
</dbReference>
<dbReference type="AlphaFoldDB" id="A0AAN9XX54"/>
<dbReference type="GO" id="GO:0006574">
    <property type="term" value="P:L-valine catabolic process"/>
    <property type="evidence" value="ECO:0007669"/>
    <property type="project" value="TreeGrafter"/>
</dbReference>
<dbReference type="PANTHER" id="PTHR43866:SF3">
    <property type="entry name" value="METHYLMALONATE-SEMIALDEHYDE DEHYDROGENASE [ACYLATING], MITOCHONDRIAL"/>
    <property type="match status" value="1"/>
</dbReference>
<dbReference type="EMBL" id="JAYMYS010000001">
    <property type="protein sequence ID" value="KAK7412214.1"/>
    <property type="molecule type" value="Genomic_DNA"/>
</dbReference>
<dbReference type="PANTHER" id="PTHR43866">
    <property type="entry name" value="MALONATE-SEMIALDEHYDE DEHYDROGENASE"/>
    <property type="match status" value="1"/>
</dbReference>
<evidence type="ECO:0000313" key="4">
    <source>
        <dbReference type="Proteomes" id="UP001386955"/>
    </source>
</evidence>
<keyword evidence="4" id="KW-1185">Reference proteome</keyword>
<dbReference type="Pfam" id="PF00171">
    <property type="entry name" value="Aldedh"/>
    <property type="match status" value="1"/>
</dbReference>
<protein>
    <recommendedName>
        <fullName evidence="2">Aldehyde dehydrogenase domain-containing protein</fullName>
    </recommendedName>
</protein>
<accession>A0AAN9XX54</accession>
<evidence type="ECO:0000259" key="2">
    <source>
        <dbReference type="Pfam" id="PF00171"/>
    </source>
</evidence>